<dbReference type="AlphaFoldDB" id="X1I2N9"/>
<organism evidence="1">
    <name type="scientific">marine sediment metagenome</name>
    <dbReference type="NCBI Taxonomy" id="412755"/>
    <lineage>
        <taxon>unclassified sequences</taxon>
        <taxon>metagenomes</taxon>
        <taxon>ecological metagenomes</taxon>
    </lineage>
</organism>
<protein>
    <recommendedName>
        <fullName evidence="2">SnoaL-like domain-containing protein</fullName>
    </recommendedName>
</protein>
<accession>X1I2N9</accession>
<gene>
    <name evidence="1" type="ORF">S03H2_31889</name>
</gene>
<dbReference type="EMBL" id="BARU01019365">
    <property type="protein sequence ID" value="GAH51828.1"/>
    <property type="molecule type" value="Genomic_DNA"/>
</dbReference>
<reference evidence="1" key="1">
    <citation type="journal article" date="2014" name="Front. Microbiol.">
        <title>High frequency of phylogenetically diverse reductive dehalogenase-homologous genes in deep subseafloor sedimentary metagenomes.</title>
        <authorList>
            <person name="Kawai M."/>
            <person name="Futagami T."/>
            <person name="Toyoda A."/>
            <person name="Takaki Y."/>
            <person name="Nishi S."/>
            <person name="Hori S."/>
            <person name="Arai W."/>
            <person name="Tsubouchi T."/>
            <person name="Morono Y."/>
            <person name="Uchiyama I."/>
            <person name="Ito T."/>
            <person name="Fujiyama A."/>
            <person name="Inagaki F."/>
            <person name="Takami H."/>
        </authorList>
    </citation>
    <scope>NUCLEOTIDE SEQUENCE</scope>
    <source>
        <strain evidence="1">Expedition CK06-06</strain>
    </source>
</reference>
<feature type="non-terminal residue" evidence="1">
    <location>
        <position position="1"/>
    </location>
</feature>
<comment type="caution">
    <text evidence="1">The sequence shown here is derived from an EMBL/GenBank/DDBJ whole genome shotgun (WGS) entry which is preliminary data.</text>
</comment>
<evidence type="ECO:0000313" key="1">
    <source>
        <dbReference type="EMBL" id="GAH51828.1"/>
    </source>
</evidence>
<evidence type="ECO:0008006" key="2">
    <source>
        <dbReference type="Google" id="ProtNLM"/>
    </source>
</evidence>
<sequence>SLFSPASCLEQIITACEEHFFVDSLSRYAGALDDDFTFHFSKLDIGDTYSDFTVPQMWDKSHERTAIKELFNRVMSISFRVELLEEESFPTPPGDAEEFWTPAITVRFLVDPGGDERLEASGTCNFLFVKQDDGRWKLLEWHDLTNESASSGTTTTSIGAIKAEYYSKHF</sequence>
<name>X1I2N9_9ZZZZ</name>
<proteinExistence type="predicted"/>